<name>A0A382DPE3_9ZZZZ</name>
<dbReference type="InterPro" id="IPR013022">
    <property type="entry name" value="Xyl_isomerase-like_TIM-brl"/>
</dbReference>
<dbReference type="SUPFAM" id="SSF51658">
    <property type="entry name" value="Xylose isomerase-like"/>
    <property type="match status" value="1"/>
</dbReference>
<dbReference type="EMBL" id="UINC01040280">
    <property type="protein sequence ID" value="SVB39932.1"/>
    <property type="molecule type" value="Genomic_DNA"/>
</dbReference>
<keyword evidence="1" id="KW-0413">Isomerase</keyword>
<gene>
    <name evidence="3" type="ORF">METZ01_LOCUS192786</name>
</gene>
<proteinExistence type="predicted"/>
<accession>A0A382DPE3</accession>
<evidence type="ECO:0000313" key="3">
    <source>
        <dbReference type="EMBL" id="SVB39932.1"/>
    </source>
</evidence>
<dbReference type="AlphaFoldDB" id="A0A382DPE3"/>
<feature type="domain" description="Xylose isomerase-like TIM barrel" evidence="2">
    <location>
        <begin position="21"/>
        <end position="253"/>
    </location>
</feature>
<dbReference type="InterPro" id="IPR053398">
    <property type="entry name" value="HPT_OtnI_isomerases"/>
</dbReference>
<organism evidence="3">
    <name type="scientific">marine metagenome</name>
    <dbReference type="NCBI Taxonomy" id="408172"/>
    <lineage>
        <taxon>unclassified sequences</taxon>
        <taxon>metagenomes</taxon>
        <taxon>ecological metagenomes</taxon>
    </lineage>
</organism>
<sequence length="258" mass="28437">MTKLAANISMMFTEVDFLDRFEVAAKAGFKGVEYLFPYDYPAEQIKEKLDQNALTQVLFDFPAGDWDAGERGIGALPDRVGEFQDGVGTAVEYARVLECERLTVLAGKANSSKTDVAMQQTLINNLKFASNAVADTNTTILLEAINTIDIPGYYVSHTDQSRAAVEAAEADNVKVQYDVYHMQIMEGDVTRAIDSNLDVIGHFQIADNPGRHEPGTGEINYDFLLPHIDSNRYEGWVGCEYIPSGDTSSGLGWAARYL</sequence>
<dbReference type="InterPro" id="IPR036237">
    <property type="entry name" value="Xyl_isomerase-like_sf"/>
</dbReference>
<reference evidence="3" key="1">
    <citation type="submission" date="2018-05" db="EMBL/GenBank/DDBJ databases">
        <authorList>
            <person name="Lanie J.A."/>
            <person name="Ng W.-L."/>
            <person name="Kazmierczak K.M."/>
            <person name="Andrzejewski T.M."/>
            <person name="Davidsen T.M."/>
            <person name="Wayne K.J."/>
            <person name="Tettelin H."/>
            <person name="Glass J.I."/>
            <person name="Rusch D."/>
            <person name="Podicherti R."/>
            <person name="Tsui H.-C.T."/>
            <person name="Winkler M.E."/>
        </authorList>
    </citation>
    <scope>NUCLEOTIDE SEQUENCE</scope>
</reference>
<evidence type="ECO:0000256" key="1">
    <source>
        <dbReference type="ARBA" id="ARBA00023235"/>
    </source>
</evidence>
<dbReference type="PANTHER" id="PTHR43489">
    <property type="entry name" value="ISOMERASE"/>
    <property type="match status" value="1"/>
</dbReference>
<dbReference type="Gene3D" id="3.20.20.150">
    <property type="entry name" value="Divalent-metal-dependent TIM barrel enzymes"/>
    <property type="match status" value="1"/>
</dbReference>
<dbReference type="GO" id="GO:0046487">
    <property type="term" value="P:glyoxylate metabolic process"/>
    <property type="evidence" value="ECO:0007669"/>
    <property type="project" value="TreeGrafter"/>
</dbReference>
<dbReference type="FunFam" id="3.20.20.150:FF:000007">
    <property type="entry name" value="Hydroxypyruvate isomerase"/>
    <property type="match status" value="1"/>
</dbReference>
<dbReference type="InterPro" id="IPR050417">
    <property type="entry name" value="Sugar_Epim/Isomerase"/>
</dbReference>
<dbReference type="PANTHER" id="PTHR43489:SF6">
    <property type="entry name" value="HYDROXYPYRUVATE ISOMERASE-RELATED"/>
    <property type="match status" value="1"/>
</dbReference>
<evidence type="ECO:0000259" key="2">
    <source>
        <dbReference type="Pfam" id="PF01261"/>
    </source>
</evidence>
<dbReference type="Pfam" id="PF01261">
    <property type="entry name" value="AP_endonuc_2"/>
    <property type="match status" value="1"/>
</dbReference>
<dbReference type="GO" id="GO:0008903">
    <property type="term" value="F:hydroxypyruvate isomerase activity"/>
    <property type="evidence" value="ECO:0007669"/>
    <property type="project" value="TreeGrafter"/>
</dbReference>
<dbReference type="NCBIfam" id="NF043033">
    <property type="entry name" value="OxoTetrIsom"/>
    <property type="match status" value="1"/>
</dbReference>
<dbReference type="InterPro" id="IPR026040">
    <property type="entry name" value="HyI-like"/>
</dbReference>
<dbReference type="PIRSF" id="PIRSF006241">
    <property type="entry name" value="HyI"/>
    <property type="match status" value="1"/>
</dbReference>
<protein>
    <recommendedName>
        <fullName evidence="2">Xylose isomerase-like TIM barrel domain-containing protein</fullName>
    </recommendedName>
</protein>